<evidence type="ECO:0000313" key="1">
    <source>
        <dbReference type="EnsemblPlants" id="KQK86575"/>
    </source>
</evidence>
<keyword evidence="2" id="KW-1185">Reference proteome</keyword>
<proteinExistence type="predicted"/>
<dbReference type="InParanoid" id="K4AHJ5"/>
<dbReference type="EMBL" id="AGNK02005311">
    <property type="status" value="NOT_ANNOTATED_CDS"/>
    <property type="molecule type" value="Genomic_DNA"/>
</dbReference>
<accession>K4AHJ5</accession>
<evidence type="ECO:0000313" key="2">
    <source>
        <dbReference type="Proteomes" id="UP000004995"/>
    </source>
</evidence>
<organism evidence="1 2">
    <name type="scientific">Setaria italica</name>
    <name type="common">Foxtail millet</name>
    <name type="synonym">Panicum italicum</name>
    <dbReference type="NCBI Taxonomy" id="4555"/>
    <lineage>
        <taxon>Eukaryota</taxon>
        <taxon>Viridiplantae</taxon>
        <taxon>Streptophyta</taxon>
        <taxon>Embryophyta</taxon>
        <taxon>Tracheophyta</taxon>
        <taxon>Spermatophyta</taxon>
        <taxon>Magnoliopsida</taxon>
        <taxon>Liliopsida</taxon>
        <taxon>Poales</taxon>
        <taxon>Poaceae</taxon>
        <taxon>PACMAD clade</taxon>
        <taxon>Panicoideae</taxon>
        <taxon>Panicodae</taxon>
        <taxon>Paniceae</taxon>
        <taxon>Cenchrinae</taxon>
        <taxon>Setaria</taxon>
    </lineage>
</organism>
<dbReference type="Proteomes" id="UP000004995">
    <property type="component" value="Unassembled WGS sequence"/>
</dbReference>
<name>K4AHJ5_SETIT</name>
<dbReference type="Gramene" id="KQK86575">
    <property type="protein sequence ID" value="KQK86575"/>
    <property type="gene ID" value="SETIT_038352mg"/>
</dbReference>
<protein>
    <submittedName>
        <fullName evidence="1">Uncharacterized protein</fullName>
    </submittedName>
</protein>
<dbReference type="AlphaFoldDB" id="K4AHJ5"/>
<dbReference type="HOGENOM" id="CLU_2675772_0_0_1"/>
<reference evidence="1" key="2">
    <citation type="submission" date="2018-08" db="UniProtKB">
        <authorList>
            <consortium name="EnsemblPlants"/>
        </authorList>
    </citation>
    <scope>IDENTIFICATION</scope>
    <source>
        <strain evidence="1">Yugu1</strain>
    </source>
</reference>
<reference evidence="2" key="1">
    <citation type="journal article" date="2012" name="Nat. Biotechnol.">
        <title>Reference genome sequence of the model plant Setaria.</title>
        <authorList>
            <person name="Bennetzen J.L."/>
            <person name="Schmutz J."/>
            <person name="Wang H."/>
            <person name="Percifield R."/>
            <person name="Hawkins J."/>
            <person name="Pontaroli A.C."/>
            <person name="Estep M."/>
            <person name="Feng L."/>
            <person name="Vaughn J.N."/>
            <person name="Grimwood J."/>
            <person name="Jenkins J."/>
            <person name="Barry K."/>
            <person name="Lindquist E."/>
            <person name="Hellsten U."/>
            <person name="Deshpande S."/>
            <person name="Wang X."/>
            <person name="Wu X."/>
            <person name="Mitros T."/>
            <person name="Triplett J."/>
            <person name="Yang X."/>
            <person name="Ye C.Y."/>
            <person name="Mauro-Herrera M."/>
            <person name="Wang L."/>
            <person name="Li P."/>
            <person name="Sharma M."/>
            <person name="Sharma R."/>
            <person name="Ronald P.C."/>
            <person name="Panaud O."/>
            <person name="Kellogg E.A."/>
            <person name="Brutnell T.P."/>
            <person name="Doust A.N."/>
            <person name="Tuskan G.A."/>
            <person name="Rokhsar D."/>
            <person name="Devos K.M."/>
        </authorList>
    </citation>
    <scope>NUCLEOTIDE SEQUENCE [LARGE SCALE GENOMIC DNA]</scope>
    <source>
        <strain evidence="2">cv. Yugu1</strain>
    </source>
</reference>
<dbReference type="EnsemblPlants" id="KQK86575">
    <property type="protein sequence ID" value="KQK86575"/>
    <property type="gene ID" value="SETIT_038352mg"/>
</dbReference>
<sequence>MPSAYVETIQLYESMMECSITSCSKENVNLVIFCPKKAGSYALSLDLFWPMLFFADTTRVLAYLLRATNASHHTI</sequence>